<evidence type="ECO:0000256" key="1">
    <source>
        <dbReference type="ARBA" id="ARBA00004241"/>
    </source>
</evidence>
<keyword evidence="3" id="KW-0472">Membrane</keyword>
<dbReference type="PROSITE" id="PS00409">
    <property type="entry name" value="PROKAR_NTER_METHYL"/>
    <property type="match status" value="1"/>
</dbReference>
<protein>
    <submittedName>
        <fullName evidence="4">Type II secretion system protein</fullName>
    </submittedName>
</protein>
<keyword evidence="2" id="KW-0178">Competence</keyword>
<dbReference type="EMBL" id="CP065425">
    <property type="protein sequence ID" value="QQZ10713.1"/>
    <property type="molecule type" value="Genomic_DNA"/>
</dbReference>
<gene>
    <name evidence="4" type="ORF">I5776_07400</name>
</gene>
<dbReference type="SUPFAM" id="SSF54523">
    <property type="entry name" value="Pili subunits"/>
    <property type="match status" value="1"/>
</dbReference>
<dbReference type="Pfam" id="PF07963">
    <property type="entry name" value="N_methyl"/>
    <property type="match status" value="1"/>
</dbReference>
<comment type="subcellular location">
    <subcellularLocation>
        <location evidence="1">Cell surface</location>
    </subcellularLocation>
</comment>
<dbReference type="Proteomes" id="UP000595691">
    <property type="component" value="Chromosome"/>
</dbReference>
<name>A0ABX7E4R8_9BACI</name>
<evidence type="ECO:0000256" key="3">
    <source>
        <dbReference type="SAM" id="Phobius"/>
    </source>
</evidence>
<keyword evidence="5" id="KW-1185">Reference proteome</keyword>
<dbReference type="Gene3D" id="3.30.700.10">
    <property type="entry name" value="Glycoprotein, Type 4 Pilin"/>
    <property type="match status" value="1"/>
</dbReference>
<proteinExistence type="predicted"/>
<dbReference type="InterPro" id="IPR012902">
    <property type="entry name" value="N_methyl_site"/>
</dbReference>
<dbReference type="NCBIfam" id="TIGR02532">
    <property type="entry name" value="IV_pilin_GFxxxE"/>
    <property type="match status" value="1"/>
</dbReference>
<dbReference type="InterPro" id="IPR045584">
    <property type="entry name" value="Pilin-like"/>
</dbReference>
<evidence type="ECO:0000313" key="5">
    <source>
        <dbReference type="Proteomes" id="UP000595691"/>
    </source>
</evidence>
<reference evidence="4 5" key="1">
    <citation type="submission" date="2020-11" db="EMBL/GenBank/DDBJ databases">
        <title>Taxonomic evaluation of the Bacillus sporothermodurans group of bacteria based on whole genome sequences.</title>
        <authorList>
            <person name="Fiedler G."/>
            <person name="Herbstmann A.-D."/>
            <person name="Doll E."/>
            <person name="Wenning M."/>
            <person name="Brinks E."/>
            <person name="Kabisch J."/>
            <person name="Breitenwieser F."/>
            <person name="Lappann M."/>
            <person name="Boehnlein C."/>
            <person name="Franz C."/>
        </authorList>
    </citation>
    <scope>NUCLEOTIDE SEQUENCE [LARGE SCALE GENOMIC DNA]</scope>
    <source>
        <strain evidence="4 5">JCM 19841</strain>
    </source>
</reference>
<evidence type="ECO:0000313" key="4">
    <source>
        <dbReference type="EMBL" id="QQZ10713.1"/>
    </source>
</evidence>
<evidence type="ECO:0000256" key="2">
    <source>
        <dbReference type="ARBA" id="ARBA00023287"/>
    </source>
</evidence>
<keyword evidence="3" id="KW-0812">Transmembrane</keyword>
<organism evidence="4 5">
    <name type="scientific">Heyndrickxia vini</name>
    <dbReference type="NCBI Taxonomy" id="1476025"/>
    <lineage>
        <taxon>Bacteria</taxon>
        <taxon>Bacillati</taxon>
        <taxon>Bacillota</taxon>
        <taxon>Bacilli</taxon>
        <taxon>Bacillales</taxon>
        <taxon>Bacillaceae</taxon>
        <taxon>Heyndrickxia</taxon>
    </lineage>
</organism>
<keyword evidence="3" id="KW-1133">Transmembrane helix</keyword>
<accession>A0ABX7E4R8</accession>
<feature type="transmembrane region" description="Helical" evidence="3">
    <location>
        <begin position="30"/>
        <end position="58"/>
    </location>
</feature>
<sequence>MKVLKGKTLLISAESERQVRKSIRRANEKGFTLIELLAVVVILGIIALIAVISIGGLIERAKKDAFVHTAYTLKEAAEYYAKDQHVQEQSLSKITYQLLYKENMIEKIKDPFSKAYLDPDTNDSYIIVEGLSAKSVCLIGSTKNICSNGEGNSEEYPVPFDDLSINNVQENK</sequence>